<dbReference type="Proteomes" id="UP001476798">
    <property type="component" value="Unassembled WGS sequence"/>
</dbReference>
<feature type="non-terminal residue" evidence="2">
    <location>
        <position position="1"/>
    </location>
</feature>
<dbReference type="PANTHER" id="PTHR45816">
    <property type="entry name" value="MIR DOMAIN-CONTAINING PROTEIN"/>
    <property type="match status" value="1"/>
</dbReference>
<proteinExistence type="predicted"/>
<gene>
    <name evidence="2" type="primary">ITPR3_5</name>
    <name evidence="2" type="ORF">GOODEAATRI_033842</name>
</gene>
<dbReference type="EMBL" id="JAHRIO010047511">
    <property type="protein sequence ID" value="MEQ2173611.1"/>
    <property type="molecule type" value="Genomic_DNA"/>
</dbReference>
<dbReference type="SUPFAM" id="SSF100909">
    <property type="entry name" value="IP3 receptor type 1 binding core, domain 2"/>
    <property type="match status" value="1"/>
</dbReference>
<keyword evidence="2" id="KW-0675">Receptor</keyword>
<protein>
    <submittedName>
        <fullName evidence="2">Inositol 1,4,5-trisphosphate receptor type 3</fullName>
    </submittedName>
</protein>
<name>A0ABV0NQC0_9TELE</name>
<reference evidence="2 3" key="1">
    <citation type="submission" date="2021-06" db="EMBL/GenBank/DDBJ databases">
        <authorList>
            <person name="Palmer J.M."/>
        </authorList>
    </citation>
    <scope>NUCLEOTIDE SEQUENCE [LARGE SCALE GENOMIC DNA]</scope>
    <source>
        <strain evidence="2 3">GA_2019</strain>
        <tissue evidence="2">Muscle</tissue>
    </source>
</reference>
<evidence type="ECO:0000313" key="3">
    <source>
        <dbReference type="Proteomes" id="UP001476798"/>
    </source>
</evidence>
<dbReference type="Gene3D" id="1.25.10.30">
    <property type="entry name" value="IP3 receptor type 1 binding core, RIH domain"/>
    <property type="match status" value="1"/>
</dbReference>
<dbReference type="InterPro" id="IPR035910">
    <property type="entry name" value="RyR/IP3R_RIH_dom_sf"/>
</dbReference>
<dbReference type="PANTHER" id="PTHR45816:SF1">
    <property type="entry name" value="INOSITOL 1,4,5-TRISPHOSPHATE RECEPTOR"/>
    <property type="match status" value="1"/>
</dbReference>
<dbReference type="Pfam" id="PF01365">
    <property type="entry name" value="RYDR_ITPR"/>
    <property type="match status" value="1"/>
</dbReference>
<dbReference type="InterPro" id="IPR015925">
    <property type="entry name" value="Ryanodine_IP3_receptor"/>
</dbReference>
<evidence type="ECO:0000313" key="2">
    <source>
        <dbReference type="EMBL" id="MEQ2173611.1"/>
    </source>
</evidence>
<organism evidence="2 3">
    <name type="scientific">Goodea atripinnis</name>
    <dbReference type="NCBI Taxonomy" id="208336"/>
    <lineage>
        <taxon>Eukaryota</taxon>
        <taxon>Metazoa</taxon>
        <taxon>Chordata</taxon>
        <taxon>Craniata</taxon>
        <taxon>Vertebrata</taxon>
        <taxon>Euteleostomi</taxon>
        <taxon>Actinopterygii</taxon>
        <taxon>Neopterygii</taxon>
        <taxon>Teleostei</taxon>
        <taxon>Neoteleostei</taxon>
        <taxon>Acanthomorphata</taxon>
        <taxon>Ovalentaria</taxon>
        <taxon>Atherinomorphae</taxon>
        <taxon>Cyprinodontiformes</taxon>
        <taxon>Goodeidae</taxon>
        <taxon>Goodea</taxon>
    </lineage>
</organism>
<evidence type="ECO:0000259" key="1">
    <source>
        <dbReference type="Pfam" id="PF01365"/>
    </source>
</evidence>
<feature type="domain" description="RIH" evidence="1">
    <location>
        <begin position="58"/>
        <end position="102"/>
    </location>
</feature>
<accession>A0ABV0NQC0</accession>
<sequence>LGTCPTKEDKEAFAIVSVPVMEIRDLDFANDASAMLSTMVDQFSSGFISQNDRRFAIKLLEDVVFFVADVTNSGQPVLDVTMSKPNRERQKLMREQNILKQVRPLKLSDIKELSLVPLDHLKTFLDKQLPSELKLQ</sequence>
<dbReference type="InterPro" id="IPR000699">
    <property type="entry name" value="RIH_dom"/>
</dbReference>
<comment type="caution">
    <text evidence="2">The sequence shown here is derived from an EMBL/GenBank/DDBJ whole genome shotgun (WGS) entry which is preliminary data.</text>
</comment>
<keyword evidence="3" id="KW-1185">Reference proteome</keyword>